<dbReference type="AlphaFoldDB" id="A0A7C8IMQ6"/>
<dbReference type="EMBL" id="WUBL01000129">
    <property type="protein sequence ID" value="KAF2965003.1"/>
    <property type="molecule type" value="Genomic_DNA"/>
</dbReference>
<feature type="region of interest" description="Disordered" evidence="1">
    <location>
        <begin position="1"/>
        <end position="71"/>
    </location>
</feature>
<keyword evidence="3" id="KW-1185">Reference proteome</keyword>
<proteinExistence type="predicted"/>
<evidence type="ECO:0000313" key="3">
    <source>
        <dbReference type="Proteomes" id="UP000481858"/>
    </source>
</evidence>
<dbReference type="OrthoDB" id="4773596at2759"/>
<reference evidence="2 3" key="1">
    <citation type="submission" date="2019-12" db="EMBL/GenBank/DDBJ databases">
        <title>Draft genome sequence of the ascomycete Xylaria multiplex DSM 110363.</title>
        <authorList>
            <person name="Buettner E."/>
            <person name="Kellner H."/>
        </authorList>
    </citation>
    <scope>NUCLEOTIDE SEQUENCE [LARGE SCALE GENOMIC DNA]</scope>
    <source>
        <strain evidence="2 3">DSM 110363</strain>
    </source>
</reference>
<accession>A0A7C8IMQ6</accession>
<organism evidence="2 3">
    <name type="scientific">Xylaria multiplex</name>
    <dbReference type="NCBI Taxonomy" id="323545"/>
    <lineage>
        <taxon>Eukaryota</taxon>
        <taxon>Fungi</taxon>
        <taxon>Dikarya</taxon>
        <taxon>Ascomycota</taxon>
        <taxon>Pezizomycotina</taxon>
        <taxon>Sordariomycetes</taxon>
        <taxon>Xylariomycetidae</taxon>
        <taxon>Xylariales</taxon>
        <taxon>Xylariaceae</taxon>
        <taxon>Xylaria</taxon>
    </lineage>
</organism>
<protein>
    <submittedName>
        <fullName evidence="2">Uncharacterized protein</fullName>
    </submittedName>
</protein>
<comment type="caution">
    <text evidence="2">The sequence shown here is derived from an EMBL/GenBank/DDBJ whole genome shotgun (WGS) entry which is preliminary data.</text>
</comment>
<feature type="region of interest" description="Disordered" evidence="1">
    <location>
        <begin position="105"/>
        <end position="130"/>
    </location>
</feature>
<evidence type="ECO:0000256" key="1">
    <source>
        <dbReference type="SAM" id="MobiDB-lite"/>
    </source>
</evidence>
<dbReference type="Proteomes" id="UP000481858">
    <property type="component" value="Unassembled WGS sequence"/>
</dbReference>
<dbReference type="InParanoid" id="A0A7C8IMQ6"/>
<feature type="compositionally biased region" description="Polar residues" evidence="1">
    <location>
        <begin position="35"/>
        <end position="71"/>
    </location>
</feature>
<name>A0A7C8IMQ6_9PEZI</name>
<sequence>MTLPSHECAQEIPDTQFDAPFGLKRSPTTGEKIPSPQNFLVTQSHTCDNDNSPPHSSHSGLTELPSQSETQVATLDTSFDDTDYKYTEIQISADALKRLLETRTLGDPFEDRDGKSADKDDAGYGPGIRPVKQSVANVQHDEGARSAIIEQARRNPAHHLVISRELLRLRTHPLDK</sequence>
<gene>
    <name evidence="2" type="ORF">GQX73_g8568</name>
</gene>
<feature type="compositionally biased region" description="Basic and acidic residues" evidence="1">
    <location>
        <begin position="109"/>
        <end position="122"/>
    </location>
</feature>
<evidence type="ECO:0000313" key="2">
    <source>
        <dbReference type="EMBL" id="KAF2965003.1"/>
    </source>
</evidence>